<feature type="transmembrane region" description="Helical" evidence="3">
    <location>
        <begin position="47"/>
        <end position="68"/>
    </location>
</feature>
<dbReference type="Proteomes" id="UP001501170">
    <property type="component" value="Unassembled WGS sequence"/>
</dbReference>
<keyword evidence="2 3" id="KW-0472">Membrane</keyword>
<name>A0ABP5U811_9ACTN</name>
<evidence type="ECO:0008006" key="6">
    <source>
        <dbReference type="Google" id="ProtNLM"/>
    </source>
</evidence>
<evidence type="ECO:0000256" key="1">
    <source>
        <dbReference type="ARBA" id="ARBA00004370"/>
    </source>
</evidence>
<keyword evidence="5" id="KW-1185">Reference proteome</keyword>
<comment type="caution">
    <text evidence="4">The sequence shown here is derived from an EMBL/GenBank/DDBJ whole genome shotgun (WGS) entry which is preliminary data.</text>
</comment>
<evidence type="ECO:0000313" key="4">
    <source>
        <dbReference type="EMBL" id="GAA2371708.1"/>
    </source>
</evidence>
<evidence type="ECO:0000256" key="2">
    <source>
        <dbReference type="ARBA" id="ARBA00023136"/>
    </source>
</evidence>
<dbReference type="EMBL" id="BAAARB010000003">
    <property type="protein sequence ID" value="GAA2371708.1"/>
    <property type="molecule type" value="Genomic_DNA"/>
</dbReference>
<evidence type="ECO:0000313" key="5">
    <source>
        <dbReference type="Proteomes" id="UP001501170"/>
    </source>
</evidence>
<keyword evidence="3" id="KW-1133">Transmembrane helix</keyword>
<reference evidence="5" key="1">
    <citation type="journal article" date="2019" name="Int. J. Syst. Evol. Microbiol.">
        <title>The Global Catalogue of Microorganisms (GCM) 10K type strain sequencing project: providing services to taxonomists for standard genome sequencing and annotation.</title>
        <authorList>
            <consortium name="The Broad Institute Genomics Platform"/>
            <consortium name="The Broad Institute Genome Sequencing Center for Infectious Disease"/>
            <person name="Wu L."/>
            <person name="Ma J."/>
        </authorList>
    </citation>
    <scope>NUCLEOTIDE SEQUENCE [LARGE SCALE GENOMIC DNA]</scope>
    <source>
        <strain evidence="5">JCM 16227</strain>
    </source>
</reference>
<dbReference type="PANTHER" id="PTHR37042">
    <property type="entry name" value="OUTER MEMBRANE PROTEIN RV1973"/>
    <property type="match status" value="1"/>
</dbReference>
<sequence>MTDDAADTRRLQQARERYDQAVRSERLARAAAEPALVRRSHRRAAGVRLAVVAAVIAALGLIGVGWWAHSSADSMATSASEEQAAREAAEHAIVTMLTSDPAHADRYVGDILAVSTGDQRIRIQGAREQLQSTVASQPRPSSGQILSSGVVGTEDGKTSVLVVAQATSPELIGGDPSQSRVGVSVTMAEVDGHWLVQQTEAVS</sequence>
<comment type="subcellular location">
    <subcellularLocation>
        <location evidence="1">Membrane</location>
    </subcellularLocation>
</comment>
<evidence type="ECO:0000256" key="3">
    <source>
        <dbReference type="SAM" id="Phobius"/>
    </source>
</evidence>
<keyword evidence="3" id="KW-0812">Transmembrane</keyword>
<dbReference type="RefSeq" id="WP_346075095.1">
    <property type="nucleotide sequence ID" value="NZ_BAAARB010000003.1"/>
</dbReference>
<proteinExistence type="predicted"/>
<dbReference type="PANTHER" id="PTHR37042:SF4">
    <property type="entry name" value="OUTER MEMBRANE PROTEIN RV1973"/>
    <property type="match status" value="1"/>
</dbReference>
<protein>
    <recommendedName>
        <fullName evidence="6">Mce-associated membrane protein</fullName>
    </recommendedName>
</protein>
<organism evidence="4 5">
    <name type="scientific">Gordonia cholesterolivorans</name>
    <dbReference type="NCBI Taxonomy" id="559625"/>
    <lineage>
        <taxon>Bacteria</taxon>
        <taxon>Bacillati</taxon>
        <taxon>Actinomycetota</taxon>
        <taxon>Actinomycetes</taxon>
        <taxon>Mycobacteriales</taxon>
        <taxon>Gordoniaceae</taxon>
        <taxon>Gordonia</taxon>
    </lineage>
</organism>
<accession>A0ABP5U811</accession>
<gene>
    <name evidence="4" type="ORF">GCM10009855_08780</name>
</gene>